<dbReference type="EMBL" id="CP031263">
    <property type="protein sequence ID" value="AXH91807.1"/>
    <property type="molecule type" value="Genomic_DNA"/>
</dbReference>
<protein>
    <submittedName>
        <fullName evidence="1">Uncharacterized protein</fullName>
    </submittedName>
</protein>
<evidence type="ECO:0000313" key="1">
    <source>
        <dbReference type="EMBL" id="AXH91807.1"/>
    </source>
</evidence>
<proteinExistence type="predicted"/>
<gene>
    <name evidence="1" type="ORF">DVH21_18830</name>
</gene>
<accession>A0A6N3K230</accession>
<reference evidence="1 2" key="2">
    <citation type="submission" date="2018-08" db="EMBL/GenBank/DDBJ databases">
        <title>Streptomyces kandeliansis sp. nov., an endophytic bacterium isolated from mangrove plant.</title>
        <authorList>
            <person name="Wang R."/>
        </authorList>
    </citation>
    <scope>NUCLEOTIDE SEQUENCE [LARGE SCALE GENOMIC DNA]</scope>
    <source>
        <strain evidence="2">H14(2018)</strain>
    </source>
</reference>
<dbReference type="AlphaFoldDB" id="A0A6N3K230"/>
<organism evidence="1 2">
    <name type="scientific">Micromonospora aurantiaca</name>
    <name type="common">nom. illeg.</name>
    <dbReference type="NCBI Taxonomy" id="47850"/>
    <lineage>
        <taxon>Bacteria</taxon>
        <taxon>Bacillati</taxon>
        <taxon>Actinomycetota</taxon>
        <taxon>Actinomycetes</taxon>
        <taxon>Micromonosporales</taxon>
        <taxon>Micromonosporaceae</taxon>
        <taxon>Micromonospora</taxon>
    </lineage>
</organism>
<name>A0A6N3K230_9ACTN</name>
<dbReference type="Proteomes" id="UP000253958">
    <property type="component" value="Chromosome"/>
</dbReference>
<evidence type="ECO:0000313" key="2">
    <source>
        <dbReference type="Proteomes" id="UP000253958"/>
    </source>
</evidence>
<reference evidence="1 2" key="1">
    <citation type="submission" date="2018-07" db="EMBL/GenBank/DDBJ databases">
        <authorList>
            <person name="Ye Y."/>
        </authorList>
    </citation>
    <scope>NUCLEOTIDE SEQUENCE [LARGE SCALE GENOMIC DNA]</scope>
    <source>
        <strain evidence="2">H14(2018)</strain>
    </source>
</reference>
<sequence>MNLKTSSSNEGSFSGSWTLYPAGTAHGGFYVSGSVCDNKNDGNGVYGQGRVDGYGWSSKRGDSNGSSAGCGSEGREFYDSSATRVSKGQYQVCVDDIGSDTCGVSQWYYR</sequence>